<sequence>MGCFQVVTNLYIPSDFTSSA</sequence>
<dbReference type="EMBL" id="GBRH01178900">
    <property type="protein sequence ID" value="JAE18996.1"/>
    <property type="molecule type" value="Transcribed_RNA"/>
</dbReference>
<name>A0A0A9G8W3_ARUDO</name>
<organism evidence="1">
    <name type="scientific">Arundo donax</name>
    <name type="common">Giant reed</name>
    <name type="synonym">Donax arundinaceus</name>
    <dbReference type="NCBI Taxonomy" id="35708"/>
    <lineage>
        <taxon>Eukaryota</taxon>
        <taxon>Viridiplantae</taxon>
        <taxon>Streptophyta</taxon>
        <taxon>Embryophyta</taxon>
        <taxon>Tracheophyta</taxon>
        <taxon>Spermatophyta</taxon>
        <taxon>Magnoliopsida</taxon>
        <taxon>Liliopsida</taxon>
        <taxon>Poales</taxon>
        <taxon>Poaceae</taxon>
        <taxon>PACMAD clade</taxon>
        <taxon>Arundinoideae</taxon>
        <taxon>Arundineae</taxon>
        <taxon>Arundo</taxon>
    </lineage>
</organism>
<proteinExistence type="predicted"/>
<dbReference type="AlphaFoldDB" id="A0A0A9G8W3"/>
<protein>
    <submittedName>
        <fullName evidence="1">Uncharacterized protein</fullName>
    </submittedName>
</protein>
<accession>A0A0A9G8W3</accession>
<evidence type="ECO:0000313" key="1">
    <source>
        <dbReference type="EMBL" id="JAE18996.1"/>
    </source>
</evidence>
<reference evidence="1" key="1">
    <citation type="submission" date="2014-09" db="EMBL/GenBank/DDBJ databases">
        <authorList>
            <person name="Magalhaes I.L.F."/>
            <person name="Oliveira U."/>
            <person name="Santos F.R."/>
            <person name="Vidigal T.H.D.A."/>
            <person name="Brescovit A.D."/>
            <person name="Santos A.J."/>
        </authorList>
    </citation>
    <scope>NUCLEOTIDE SEQUENCE</scope>
    <source>
        <tissue evidence="1">Shoot tissue taken approximately 20 cm above the soil surface</tissue>
    </source>
</reference>
<reference evidence="1" key="2">
    <citation type="journal article" date="2015" name="Data Brief">
        <title>Shoot transcriptome of the giant reed, Arundo donax.</title>
        <authorList>
            <person name="Barrero R.A."/>
            <person name="Guerrero F.D."/>
            <person name="Moolhuijzen P."/>
            <person name="Goolsby J.A."/>
            <person name="Tidwell J."/>
            <person name="Bellgard S.E."/>
            <person name="Bellgard M.I."/>
        </authorList>
    </citation>
    <scope>NUCLEOTIDE SEQUENCE</scope>
    <source>
        <tissue evidence="1">Shoot tissue taken approximately 20 cm above the soil surface</tissue>
    </source>
</reference>